<comment type="catalytic activity">
    <reaction evidence="1 6">
        <text>7,8-dihydroneopterin = 6-hydroxymethyl-7,8-dihydropterin + glycolaldehyde</text>
        <dbReference type="Rhea" id="RHEA:10540"/>
        <dbReference type="ChEBI" id="CHEBI:17001"/>
        <dbReference type="ChEBI" id="CHEBI:17071"/>
        <dbReference type="ChEBI" id="CHEBI:44841"/>
        <dbReference type="EC" id="4.1.2.25"/>
    </reaction>
</comment>
<evidence type="ECO:0000256" key="3">
    <source>
        <dbReference type="ARBA" id="ARBA00005708"/>
    </source>
</evidence>
<comment type="function">
    <text evidence="6">Catalyzes the conversion of 7,8-dihydroneopterin to 6-hydroxymethyl-7,8-dihydropterin.</text>
</comment>
<keyword evidence="9" id="KW-1185">Reference proteome</keyword>
<evidence type="ECO:0000259" key="7">
    <source>
        <dbReference type="SMART" id="SM00905"/>
    </source>
</evidence>
<dbReference type="NCBIfam" id="TIGR00526">
    <property type="entry name" value="folB_dom"/>
    <property type="match status" value="1"/>
</dbReference>
<dbReference type="SUPFAM" id="SSF55620">
    <property type="entry name" value="Tetrahydrobiopterin biosynthesis enzymes-like"/>
    <property type="match status" value="1"/>
</dbReference>
<dbReference type="InterPro" id="IPR006156">
    <property type="entry name" value="Dihydroneopterin_aldolase"/>
</dbReference>
<feature type="domain" description="Dihydroneopterin aldolase/epimerase" evidence="7">
    <location>
        <begin position="9"/>
        <end position="122"/>
    </location>
</feature>
<sequence length="125" mass="14110">MNITTRSSVRLVNLVFYAHHGVMKEEHTVGAKYEVDAELVFDFNEAAAQDDIRKTIDYGIVYQKIKAVLTQKRYYLIEAVACDIVHELLAEFPILEGASIKVRKRNPPLNGICDYAEACFSAARS</sequence>
<dbReference type="GO" id="GO:0046654">
    <property type="term" value="P:tetrahydrofolate biosynthetic process"/>
    <property type="evidence" value="ECO:0007669"/>
    <property type="project" value="UniProtKB-UniRule"/>
</dbReference>
<evidence type="ECO:0000256" key="5">
    <source>
        <dbReference type="ARBA" id="ARBA00023239"/>
    </source>
</evidence>
<proteinExistence type="inferred from homology"/>
<dbReference type="GO" id="GO:0046656">
    <property type="term" value="P:folic acid biosynthetic process"/>
    <property type="evidence" value="ECO:0007669"/>
    <property type="project" value="UniProtKB-UniRule"/>
</dbReference>
<dbReference type="InterPro" id="IPR006157">
    <property type="entry name" value="FolB_dom"/>
</dbReference>
<dbReference type="RefSeq" id="WP_059139037.1">
    <property type="nucleotide sequence ID" value="NZ_LMBR01000138.1"/>
</dbReference>
<keyword evidence="5 6" id="KW-0456">Lyase</keyword>
<evidence type="ECO:0000256" key="1">
    <source>
        <dbReference type="ARBA" id="ARBA00001353"/>
    </source>
</evidence>
<comment type="caution">
    <text evidence="8">The sequence shown here is derived from an EMBL/GenBank/DDBJ whole genome shotgun (WGS) entry which is preliminary data.</text>
</comment>
<dbReference type="Pfam" id="PF02152">
    <property type="entry name" value="FolB"/>
    <property type="match status" value="1"/>
</dbReference>
<dbReference type="SMART" id="SM00905">
    <property type="entry name" value="FolB"/>
    <property type="match status" value="1"/>
</dbReference>
<evidence type="ECO:0000313" key="8">
    <source>
        <dbReference type="EMBL" id="KUL28122.1"/>
    </source>
</evidence>
<organism evidence="8 9">
    <name type="scientific">Chlorobium limicola</name>
    <dbReference type="NCBI Taxonomy" id="1092"/>
    <lineage>
        <taxon>Bacteria</taxon>
        <taxon>Pseudomonadati</taxon>
        <taxon>Chlorobiota</taxon>
        <taxon>Chlorobiia</taxon>
        <taxon>Chlorobiales</taxon>
        <taxon>Chlorobiaceae</taxon>
        <taxon>Chlorobium/Pelodictyon group</taxon>
        <taxon>Chlorobium</taxon>
    </lineage>
</organism>
<keyword evidence="4 6" id="KW-0289">Folate biosynthesis</keyword>
<dbReference type="OrthoDB" id="9803748at2"/>
<evidence type="ECO:0000256" key="2">
    <source>
        <dbReference type="ARBA" id="ARBA00005013"/>
    </source>
</evidence>
<evidence type="ECO:0000256" key="6">
    <source>
        <dbReference type="RuleBase" id="RU362079"/>
    </source>
</evidence>
<dbReference type="AlphaFoldDB" id="A0A117MP62"/>
<dbReference type="UniPathway" id="UPA00077">
    <property type="reaction ID" value="UER00154"/>
</dbReference>
<dbReference type="Proteomes" id="UP000053937">
    <property type="component" value="Unassembled WGS sequence"/>
</dbReference>
<reference evidence="8 9" key="1">
    <citation type="submission" date="2015-10" db="EMBL/GenBank/DDBJ databases">
        <title>Draft Genome Sequence of Chlorobium limicola strain Frasassi Growing under Artificial Lighting in the Frasassi Cave System.</title>
        <authorList>
            <person name="Mansor M."/>
            <person name="Macalady J."/>
        </authorList>
    </citation>
    <scope>NUCLEOTIDE SEQUENCE [LARGE SCALE GENOMIC DNA]</scope>
    <source>
        <strain evidence="8 9">Frasassi</strain>
    </source>
</reference>
<dbReference type="GO" id="GO:0004150">
    <property type="term" value="F:dihydroneopterin aldolase activity"/>
    <property type="evidence" value="ECO:0007669"/>
    <property type="project" value="UniProtKB-UniRule"/>
</dbReference>
<name>A0A117MP62_CHLLI</name>
<comment type="pathway">
    <text evidence="2 6">Cofactor biosynthesis; tetrahydrofolate biosynthesis; 2-amino-4-hydroxy-6-hydroxymethyl-7,8-dihydropteridine diphosphate from 7,8-dihydroneopterin triphosphate: step 3/4.</text>
</comment>
<evidence type="ECO:0000256" key="4">
    <source>
        <dbReference type="ARBA" id="ARBA00022909"/>
    </source>
</evidence>
<dbReference type="InterPro" id="IPR043133">
    <property type="entry name" value="GTP-CH-I_C/QueF"/>
</dbReference>
<evidence type="ECO:0000313" key="9">
    <source>
        <dbReference type="Proteomes" id="UP000053937"/>
    </source>
</evidence>
<dbReference type="EC" id="4.1.2.25" evidence="6"/>
<comment type="similarity">
    <text evidence="3 6">Belongs to the DHNA family.</text>
</comment>
<gene>
    <name evidence="8" type="ORF">ASB62_05880</name>
</gene>
<dbReference type="EMBL" id="LMBR01000138">
    <property type="protein sequence ID" value="KUL28122.1"/>
    <property type="molecule type" value="Genomic_DNA"/>
</dbReference>
<dbReference type="NCBIfam" id="TIGR00525">
    <property type="entry name" value="folB"/>
    <property type="match status" value="1"/>
</dbReference>
<dbReference type="GO" id="GO:0005737">
    <property type="term" value="C:cytoplasm"/>
    <property type="evidence" value="ECO:0007669"/>
    <property type="project" value="TreeGrafter"/>
</dbReference>
<accession>A0A117MP62</accession>
<protein>
    <recommendedName>
        <fullName evidence="6">7,8-dihydroneopterin aldolase</fullName>
        <ecNumber evidence="6">4.1.2.25</ecNumber>
    </recommendedName>
</protein>
<dbReference type="PANTHER" id="PTHR42844">
    <property type="entry name" value="DIHYDRONEOPTERIN ALDOLASE 1-RELATED"/>
    <property type="match status" value="1"/>
</dbReference>
<dbReference type="PANTHER" id="PTHR42844:SF1">
    <property type="entry name" value="DIHYDRONEOPTERIN ALDOLASE 1-RELATED"/>
    <property type="match status" value="1"/>
</dbReference>
<dbReference type="Gene3D" id="3.30.1130.10">
    <property type="match status" value="1"/>
</dbReference>